<name>A0ABY0HAV0_9PEZI</name>
<dbReference type="InterPro" id="IPR011990">
    <property type="entry name" value="TPR-like_helical_dom_sf"/>
</dbReference>
<evidence type="ECO:0000256" key="1">
    <source>
        <dbReference type="SAM" id="MobiDB-lite"/>
    </source>
</evidence>
<evidence type="ECO:0008006" key="4">
    <source>
        <dbReference type="Google" id="ProtNLM"/>
    </source>
</evidence>
<proteinExistence type="predicted"/>
<protein>
    <recommendedName>
        <fullName evidence="4">Kinesin light chain</fullName>
    </recommendedName>
</protein>
<dbReference type="InterPro" id="IPR053137">
    <property type="entry name" value="NLR-like"/>
</dbReference>
<accession>A0ABY0HAV0</accession>
<comment type="caution">
    <text evidence="2">The sequence shown here is derived from an EMBL/GenBank/DDBJ whole genome shotgun (WGS) entry which is preliminary data.</text>
</comment>
<feature type="region of interest" description="Disordered" evidence="1">
    <location>
        <begin position="57"/>
        <end position="124"/>
    </location>
</feature>
<gene>
    <name evidence="2" type="ORF">DL762_003329</name>
</gene>
<feature type="compositionally biased region" description="Basic and acidic residues" evidence="1">
    <location>
        <begin position="97"/>
        <end position="110"/>
    </location>
</feature>
<feature type="compositionally biased region" description="Acidic residues" evidence="1">
    <location>
        <begin position="81"/>
        <end position="96"/>
    </location>
</feature>
<dbReference type="PANTHER" id="PTHR46082:SF11">
    <property type="entry name" value="AAA+ ATPASE DOMAIN-CONTAINING PROTEIN-RELATED"/>
    <property type="match status" value="1"/>
</dbReference>
<evidence type="ECO:0000313" key="3">
    <source>
        <dbReference type="Proteomes" id="UP000294003"/>
    </source>
</evidence>
<dbReference type="EMBL" id="QJNS01000076">
    <property type="protein sequence ID" value="RYO89185.1"/>
    <property type="molecule type" value="Genomic_DNA"/>
</dbReference>
<evidence type="ECO:0000313" key="2">
    <source>
        <dbReference type="EMBL" id="RYO89185.1"/>
    </source>
</evidence>
<dbReference type="Pfam" id="PF13424">
    <property type="entry name" value="TPR_12"/>
    <property type="match status" value="1"/>
</dbReference>
<dbReference type="PANTHER" id="PTHR46082">
    <property type="entry name" value="ATP/GTP-BINDING PROTEIN-RELATED"/>
    <property type="match status" value="1"/>
</dbReference>
<organism evidence="2 3">
    <name type="scientific">Monosporascus cannonballus</name>
    <dbReference type="NCBI Taxonomy" id="155416"/>
    <lineage>
        <taxon>Eukaryota</taxon>
        <taxon>Fungi</taxon>
        <taxon>Dikarya</taxon>
        <taxon>Ascomycota</taxon>
        <taxon>Pezizomycotina</taxon>
        <taxon>Sordariomycetes</taxon>
        <taxon>Xylariomycetidae</taxon>
        <taxon>Xylariales</taxon>
        <taxon>Xylariales incertae sedis</taxon>
        <taxon>Monosporascus</taxon>
    </lineage>
</organism>
<dbReference type="Proteomes" id="UP000294003">
    <property type="component" value="Unassembled WGS sequence"/>
</dbReference>
<keyword evidence="3" id="KW-1185">Reference proteome</keyword>
<dbReference type="SUPFAM" id="SSF48452">
    <property type="entry name" value="TPR-like"/>
    <property type="match status" value="1"/>
</dbReference>
<reference evidence="2 3" key="1">
    <citation type="submission" date="2018-06" db="EMBL/GenBank/DDBJ databases">
        <title>Complete Genomes of Monosporascus.</title>
        <authorList>
            <person name="Robinson A.J."/>
            <person name="Natvig D.O."/>
        </authorList>
    </citation>
    <scope>NUCLEOTIDE SEQUENCE [LARGE SCALE GENOMIC DNA]</scope>
    <source>
        <strain evidence="2 3">CBS 609.92</strain>
    </source>
</reference>
<sequence length="209" mass="23403">MGNLALTYHDRGRFDKAEKLEVQVMDMFKEKLGADHPNTLASMHNLAYTWKAQGRGEEASNEDVRVSAGGGGAEGPLPGNTEDEDDSDSGGDDGHDEETAPIDHHNHEQQQPESRAWAGSRRSRSPALRQNLVFLGAKVARRFRCRTVESSTPNHTYCHGGRYGPTVPRLWDEDEHDGGSWGLRTCEECGDECRQCHITARRCCRYHRL</sequence>
<dbReference type="Gene3D" id="1.25.40.10">
    <property type="entry name" value="Tetratricopeptide repeat domain"/>
    <property type="match status" value="1"/>
</dbReference>